<dbReference type="SUPFAM" id="SSF48452">
    <property type="entry name" value="TPR-like"/>
    <property type="match status" value="1"/>
</dbReference>
<dbReference type="Gene3D" id="1.25.40.390">
    <property type="match status" value="1"/>
</dbReference>
<dbReference type="PROSITE" id="PS51257">
    <property type="entry name" value="PROKAR_LIPOPROTEIN"/>
    <property type="match status" value="1"/>
</dbReference>
<accession>A0A2N0TNY0</accession>
<name>A0A2N0TNY0_9FLAO</name>
<dbReference type="InterPro" id="IPR041662">
    <property type="entry name" value="SusD-like_2"/>
</dbReference>
<dbReference type="EMBL" id="LKTS01000046">
    <property type="protein sequence ID" value="PKD16416.1"/>
    <property type="molecule type" value="Genomic_DNA"/>
</dbReference>
<protein>
    <recommendedName>
        <fullName evidence="4">Starch-binding protein</fullName>
    </recommendedName>
</protein>
<dbReference type="STRING" id="447422.SAMN05660903_01775"/>
<keyword evidence="3" id="KW-1185">Reference proteome</keyword>
<evidence type="ECO:0008006" key="4">
    <source>
        <dbReference type="Google" id="ProtNLM"/>
    </source>
</evidence>
<organism evidence="2 3">
    <name type="scientific">Salegentibacter salinarum</name>
    <dbReference type="NCBI Taxonomy" id="447422"/>
    <lineage>
        <taxon>Bacteria</taxon>
        <taxon>Pseudomonadati</taxon>
        <taxon>Bacteroidota</taxon>
        <taxon>Flavobacteriia</taxon>
        <taxon>Flavobacteriales</taxon>
        <taxon>Flavobacteriaceae</taxon>
        <taxon>Salegentibacter</taxon>
    </lineage>
</organism>
<evidence type="ECO:0000313" key="2">
    <source>
        <dbReference type="EMBL" id="PKD16416.1"/>
    </source>
</evidence>
<gene>
    <name evidence="2" type="ORF">APR41_08705</name>
</gene>
<dbReference type="RefSeq" id="WP_079712870.1">
    <property type="nucleotide sequence ID" value="NZ_FUZC01000006.1"/>
</dbReference>
<feature type="chain" id="PRO_5014870944" description="Starch-binding protein" evidence="1">
    <location>
        <begin position="20"/>
        <end position="516"/>
    </location>
</feature>
<proteinExistence type="predicted"/>
<sequence length="516" mass="58295">MKNKLYISLFLVITMVLQACDKDFEDINIDPTTASQVDLSYKFPTAVLYASGQRYESWRANLIYSSTMIQHLANTQTYWSGDKYLLNTAYAEAFWTAQYPQTIKAVEDMKYGLESQGDSTSVDYAIVKTLRVFAYHRMTDLYGDIPYSEAGKGFIEGDMRPAYDPQEEIYADMLNELEEAVMIMESGGTSSLGTADIIFEGDVNKWRKWANSFMLRLAIRMTKVDEAAAEEWSRKAIEAGVMESNDDIAYVMHEEGNGIVQNGNGETFTADGTPRISDTFIEFLQGDPRLTIYASLPEDSGETDADGNTILRSEEERLDSDAQRGLPNGLDNALLREQTGETNTLDYSEPNRLYLTSEAAPMFFQTYAEVEFMLAEAAYRWGLGDGDVEGHYKAGVRAAMNYLELYSPRAIISNEAIDDYLSENPFDETNALEQINTQYWAATFLNELESYANWRRSGYPDLTPVNYPGNVTNGTIPRRLTYMTSEQSTNAENYNAAIQSQGPDLLTTRIWWDVEQ</sequence>
<evidence type="ECO:0000256" key="1">
    <source>
        <dbReference type="SAM" id="SignalP"/>
    </source>
</evidence>
<dbReference type="OrthoDB" id="725917at2"/>
<dbReference type="InterPro" id="IPR011990">
    <property type="entry name" value="TPR-like_helical_dom_sf"/>
</dbReference>
<dbReference type="AlphaFoldDB" id="A0A2N0TNY0"/>
<dbReference type="Pfam" id="PF12771">
    <property type="entry name" value="SusD-like_2"/>
    <property type="match status" value="1"/>
</dbReference>
<evidence type="ECO:0000313" key="3">
    <source>
        <dbReference type="Proteomes" id="UP000232673"/>
    </source>
</evidence>
<comment type="caution">
    <text evidence="2">The sequence shown here is derived from an EMBL/GenBank/DDBJ whole genome shotgun (WGS) entry which is preliminary data.</text>
</comment>
<reference evidence="2 3" key="1">
    <citation type="submission" date="2015-10" db="EMBL/GenBank/DDBJ databases">
        <title>Draft genome sequence of Salegentibacter salinarum KCTC 12975.</title>
        <authorList>
            <person name="Lin W."/>
            <person name="Zheng Q."/>
        </authorList>
    </citation>
    <scope>NUCLEOTIDE SEQUENCE [LARGE SCALE GENOMIC DNA]</scope>
    <source>
        <strain evidence="2 3">KCTC 12975</strain>
    </source>
</reference>
<feature type="signal peptide" evidence="1">
    <location>
        <begin position="1"/>
        <end position="19"/>
    </location>
</feature>
<dbReference type="Proteomes" id="UP000232673">
    <property type="component" value="Unassembled WGS sequence"/>
</dbReference>
<keyword evidence="1" id="KW-0732">Signal</keyword>